<dbReference type="SMART" id="SM00327">
    <property type="entry name" value="VWA"/>
    <property type="match status" value="1"/>
</dbReference>
<evidence type="ECO:0000259" key="6">
    <source>
        <dbReference type="PROSITE" id="PS50234"/>
    </source>
</evidence>
<keyword evidence="8" id="KW-1185">Reference proteome</keyword>
<dbReference type="PROSITE" id="PS50234">
    <property type="entry name" value="VWFA"/>
    <property type="match status" value="1"/>
</dbReference>
<dbReference type="KEGG" id="psti:SOO65_02060"/>
<proteinExistence type="predicted"/>
<dbReference type="Proteomes" id="UP001324634">
    <property type="component" value="Chromosome"/>
</dbReference>
<dbReference type="Pfam" id="PF13519">
    <property type="entry name" value="VWA_2"/>
    <property type="match status" value="1"/>
</dbReference>
<evidence type="ECO:0000256" key="5">
    <source>
        <dbReference type="SAM" id="Phobius"/>
    </source>
</evidence>
<protein>
    <submittedName>
        <fullName evidence="7">VWA domain-containing protein</fullName>
    </submittedName>
</protein>
<evidence type="ECO:0000313" key="7">
    <source>
        <dbReference type="EMBL" id="WPU65523.1"/>
    </source>
</evidence>
<dbReference type="InterPro" id="IPR036465">
    <property type="entry name" value="vWFA_dom_sf"/>
</dbReference>
<organism evidence="7 8">
    <name type="scientific">Peredibacter starrii</name>
    <dbReference type="NCBI Taxonomy" id="28202"/>
    <lineage>
        <taxon>Bacteria</taxon>
        <taxon>Pseudomonadati</taxon>
        <taxon>Bdellovibrionota</taxon>
        <taxon>Bacteriovoracia</taxon>
        <taxon>Bacteriovoracales</taxon>
        <taxon>Bacteriovoracaceae</taxon>
        <taxon>Peredibacter</taxon>
    </lineage>
</organism>
<feature type="transmembrane region" description="Helical" evidence="5">
    <location>
        <begin position="6"/>
        <end position="26"/>
    </location>
</feature>
<keyword evidence="4 5" id="KW-0472">Membrane</keyword>
<keyword evidence="3 5" id="KW-1133">Transmembrane helix</keyword>
<keyword evidence="1" id="KW-1003">Cell membrane</keyword>
<evidence type="ECO:0000256" key="3">
    <source>
        <dbReference type="ARBA" id="ARBA00022989"/>
    </source>
</evidence>
<keyword evidence="2 5" id="KW-0812">Transmembrane</keyword>
<dbReference type="InterPro" id="IPR050768">
    <property type="entry name" value="UPF0353/GerABKA_families"/>
</dbReference>
<dbReference type="EMBL" id="CP139487">
    <property type="protein sequence ID" value="WPU65523.1"/>
    <property type="molecule type" value="Genomic_DNA"/>
</dbReference>
<feature type="transmembrane region" description="Helical" evidence="5">
    <location>
        <begin position="47"/>
        <end position="65"/>
    </location>
</feature>
<dbReference type="AlphaFoldDB" id="A0AAX4HQZ0"/>
<evidence type="ECO:0000313" key="8">
    <source>
        <dbReference type="Proteomes" id="UP001324634"/>
    </source>
</evidence>
<sequence>MNFNQLTFWPALLVCFLVFIVIVVLLERRFFKIVRTYWFYNRSFFSYLSTLCFIAGMGGLLLSLLDARGPEEKIKTEVPQDRTIILIDTSASMLAEDVKPSRLQKAALIAKHFARKAAGQQLSIVAFAEIQKKIVPFTTDIDLIDARLDSIKTLRNQYGSSALTLAIQESIQYFQETGSEARGNILVLTDGEETAEGINLKVPKEVHVALVGVGTEQGGRIPLDDSRGFRFGYKKDKGRDVITKLNEKFFERAAADMPSAKYWIANSYSLPSEEIIEFFKSENVKGDQQQDMVIKPVLMEWIVVPSVILLVLSFFFKNLKVFSLGLLLMIAPVRAQEEAPAPSCLLRPLSA</sequence>
<reference evidence="7 8" key="1">
    <citation type="submission" date="2023-11" db="EMBL/GenBank/DDBJ databases">
        <title>Peredibacter starrii A3.12.</title>
        <authorList>
            <person name="Mitchell R.J."/>
        </authorList>
    </citation>
    <scope>NUCLEOTIDE SEQUENCE [LARGE SCALE GENOMIC DNA]</scope>
    <source>
        <strain evidence="7 8">A3.12</strain>
    </source>
</reference>
<evidence type="ECO:0000256" key="1">
    <source>
        <dbReference type="ARBA" id="ARBA00022475"/>
    </source>
</evidence>
<evidence type="ECO:0000256" key="4">
    <source>
        <dbReference type="ARBA" id="ARBA00023136"/>
    </source>
</evidence>
<dbReference type="PANTHER" id="PTHR22550:SF5">
    <property type="entry name" value="LEUCINE ZIPPER PROTEIN 4"/>
    <property type="match status" value="1"/>
</dbReference>
<dbReference type="RefSeq" id="WP_321396157.1">
    <property type="nucleotide sequence ID" value="NZ_CP139487.1"/>
</dbReference>
<dbReference type="Gene3D" id="3.40.50.410">
    <property type="entry name" value="von Willebrand factor, type A domain"/>
    <property type="match status" value="1"/>
</dbReference>
<feature type="domain" description="VWFA" evidence="6">
    <location>
        <begin position="82"/>
        <end position="214"/>
    </location>
</feature>
<feature type="transmembrane region" description="Helical" evidence="5">
    <location>
        <begin position="298"/>
        <end position="316"/>
    </location>
</feature>
<gene>
    <name evidence="7" type="ORF">SOO65_02060</name>
</gene>
<dbReference type="PANTHER" id="PTHR22550">
    <property type="entry name" value="SPORE GERMINATION PROTEIN"/>
    <property type="match status" value="1"/>
</dbReference>
<accession>A0AAX4HQZ0</accession>
<dbReference type="SUPFAM" id="SSF53300">
    <property type="entry name" value="vWA-like"/>
    <property type="match status" value="1"/>
</dbReference>
<evidence type="ECO:0000256" key="2">
    <source>
        <dbReference type="ARBA" id="ARBA00022692"/>
    </source>
</evidence>
<name>A0AAX4HQZ0_9BACT</name>
<dbReference type="InterPro" id="IPR002035">
    <property type="entry name" value="VWF_A"/>
</dbReference>